<name>A0A8J2HA74_COTCN</name>
<keyword evidence="2" id="KW-1185">Reference proteome</keyword>
<dbReference type="EMBL" id="CAJNRD030001119">
    <property type="protein sequence ID" value="CAG5089670.1"/>
    <property type="molecule type" value="Genomic_DNA"/>
</dbReference>
<comment type="caution">
    <text evidence="1">The sequence shown here is derived from an EMBL/GenBank/DDBJ whole genome shotgun (WGS) entry which is preliminary data.</text>
</comment>
<dbReference type="AlphaFoldDB" id="A0A8J2HA74"/>
<accession>A0A8J2HA74</accession>
<sequence length="98" mass="10928">MIRVITQVLASRFPWTSKPVKVCLQIQCPVASVSLPFEYRKTMAQSTTIETVTITKPFKLLLMIKYVKWIVNRKVSRASVTPGGKIEGDCALFSASPP</sequence>
<proteinExistence type="predicted"/>
<reference evidence="1" key="1">
    <citation type="submission" date="2021-04" db="EMBL/GenBank/DDBJ databases">
        <authorList>
            <person name="Chebbi M.A.C M."/>
        </authorList>
    </citation>
    <scope>NUCLEOTIDE SEQUENCE</scope>
</reference>
<protein>
    <submittedName>
        <fullName evidence="1">Uncharacterized protein</fullName>
    </submittedName>
</protein>
<gene>
    <name evidence="1" type="ORF">HICCMSTLAB_LOCUS5325</name>
</gene>
<evidence type="ECO:0000313" key="1">
    <source>
        <dbReference type="EMBL" id="CAG5089670.1"/>
    </source>
</evidence>
<organism evidence="1 2">
    <name type="scientific">Cotesia congregata</name>
    <name type="common">Parasitoid wasp</name>
    <name type="synonym">Apanteles congregatus</name>
    <dbReference type="NCBI Taxonomy" id="51543"/>
    <lineage>
        <taxon>Eukaryota</taxon>
        <taxon>Metazoa</taxon>
        <taxon>Ecdysozoa</taxon>
        <taxon>Arthropoda</taxon>
        <taxon>Hexapoda</taxon>
        <taxon>Insecta</taxon>
        <taxon>Pterygota</taxon>
        <taxon>Neoptera</taxon>
        <taxon>Endopterygota</taxon>
        <taxon>Hymenoptera</taxon>
        <taxon>Apocrita</taxon>
        <taxon>Ichneumonoidea</taxon>
        <taxon>Braconidae</taxon>
        <taxon>Microgastrinae</taxon>
        <taxon>Cotesia</taxon>
    </lineage>
</organism>
<dbReference type="Proteomes" id="UP000786811">
    <property type="component" value="Unassembled WGS sequence"/>
</dbReference>
<evidence type="ECO:0000313" key="2">
    <source>
        <dbReference type="Proteomes" id="UP000786811"/>
    </source>
</evidence>